<dbReference type="Proteomes" id="UP001374535">
    <property type="component" value="Chromosome 11"/>
</dbReference>
<keyword evidence="1" id="KW-0812">Transmembrane</keyword>
<dbReference type="AlphaFoldDB" id="A0AAQ3MIM4"/>
<protein>
    <submittedName>
        <fullName evidence="2">Uncharacterized protein</fullName>
    </submittedName>
</protein>
<organism evidence="2 3">
    <name type="scientific">Vigna mungo</name>
    <name type="common">Black gram</name>
    <name type="synonym">Phaseolus mungo</name>
    <dbReference type="NCBI Taxonomy" id="3915"/>
    <lineage>
        <taxon>Eukaryota</taxon>
        <taxon>Viridiplantae</taxon>
        <taxon>Streptophyta</taxon>
        <taxon>Embryophyta</taxon>
        <taxon>Tracheophyta</taxon>
        <taxon>Spermatophyta</taxon>
        <taxon>Magnoliopsida</taxon>
        <taxon>eudicotyledons</taxon>
        <taxon>Gunneridae</taxon>
        <taxon>Pentapetalae</taxon>
        <taxon>rosids</taxon>
        <taxon>fabids</taxon>
        <taxon>Fabales</taxon>
        <taxon>Fabaceae</taxon>
        <taxon>Papilionoideae</taxon>
        <taxon>50 kb inversion clade</taxon>
        <taxon>NPAAA clade</taxon>
        <taxon>indigoferoid/millettioid clade</taxon>
        <taxon>Phaseoleae</taxon>
        <taxon>Vigna</taxon>
    </lineage>
</organism>
<proteinExistence type="predicted"/>
<evidence type="ECO:0000313" key="2">
    <source>
        <dbReference type="EMBL" id="WVY91684.1"/>
    </source>
</evidence>
<dbReference type="EMBL" id="CP144690">
    <property type="protein sequence ID" value="WVY91684.1"/>
    <property type="molecule type" value="Genomic_DNA"/>
</dbReference>
<gene>
    <name evidence="2" type="ORF">V8G54_037198</name>
</gene>
<accession>A0AAQ3MIM4</accession>
<evidence type="ECO:0000256" key="1">
    <source>
        <dbReference type="SAM" id="Phobius"/>
    </source>
</evidence>
<keyword evidence="3" id="KW-1185">Reference proteome</keyword>
<name>A0AAQ3MIM4_VIGMU</name>
<reference evidence="2 3" key="1">
    <citation type="journal article" date="2023" name="Life. Sci Alliance">
        <title>Evolutionary insights into 3D genome organization and epigenetic landscape of Vigna mungo.</title>
        <authorList>
            <person name="Junaid A."/>
            <person name="Singh B."/>
            <person name="Bhatia S."/>
        </authorList>
    </citation>
    <scope>NUCLEOTIDE SEQUENCE [LARGE SCALE GENOMIC DNA]</scope>
    <source>
        <strain evidence="2">Urdbean</strain>
    </source>
</reference>
<feature type="transmembrane region" description="Helical" evidence="1">
    <location>
        <begin position="49"/>
        <end position="76"/>
    </location>
</feature>
<feature type="non-terminal residue" evidence="2">
    <location>
        <position position="101"/>
    </location>
</feature>
<evidence type="ECO:0000313" key="3">
    <source>
        <dbReference type="Proteomes" id="UP001374535"/>
    </source>
</evidence>
<feature type="non-terminal residue" evidence="2">
    <location>
        <position position="1"/>
    </location>
</feature>
<keyword evidence="1" id="KW-0472">Membrane</keyword>
<keyword evidence="1" id="KW-1133">Transmembrane helix</keyword>
<sequence length="101" mass="11291">PVAFINTPNSKTPDPNFVLIPSNTVSDGSREPLCLKTHGWPSPVLDLDVVTAMFFGLFFLFFGLIFLFFVLVFTFLRDSLVASGRQTLNLSASDPLRRLRI</sequence>